<proteinExistence type="predicted"/>
<dbReference type="EMBL" id="KZ613817">
    <property type="protein sequence ID" value="PMD59284.1"/>
    <property type="molecule type" value="Genomic_DNA"/>
</dbReference>
<evidence type="ECO:0000313" key="2">
    <source>
        <dbReference type="EMBL" id="PMD59284.1"/>
    </source>
</evidence>
<dbReference type="InParanoid" id="A0A2J6T8D2"/>
<evidence type="ECO:0000313" key="3">
    <source>
        <dbReference type="Proteomes" id="UP000235371"/>
    </source>
</evidence>
<feature type="non-terminal residue" evidence="2">
    <location>
        <position position="78"/>
    </location>
</feature>
<dbReference type="AlphaFoldDB" id="A0A2J6T8D2"/>
<name>A0A2J6T8D2_9HELO</name>
<reference evidence="2 3" key="1">
    <citation type="submission" date="2016-04" db="EMBL/GenBank/DDBJ databases">
        <title>A degradative enzymes factory behind the ericoid mycorrhizal symbiosis.</title>
        <authorList>
            <consortium name="DOE Joint Genome Institute"/>
            <person name="Martino E."/>
            <person name="Morin E."/>
            <person name="Grelet G."/>
            <person name="Kuo A."/>
            <person name="Kohler A."/>
            <person name="Daghino S."/>
            <person name="Barry K."/>
            <person name="Choi C."/>
            <person name="Cichocki N."/>
            <person name="Clum A."/>
            <person name="Copeland A."/>
            <person name="Hainaut M."/>
            <person name="Haridas S."/>
            <person name="Labutti K."/>
            <person name="Lindquist E."/>
            <person name="Lipzen A."/>
            <person name="Khouja H.-R."/>
            <person name="Murat C."/>
            <person name="Ohm R."/>
            <person name="Olson A."/>
            <person name="Spatafora J."/>
            <person name="Veneault-Fourrey C."/>
            <person name="Henrissat B."/>
            <person name="Grigoriev I."/>
            <person name="Martin F."/>
            <person name="Perotto S."/>
        </authorList>
    </citation>
    <scope>NUCLEOTIDE SEQUENCE [LARGE SCALE GENOMIC DNA]</scope>
    <source>
        <strain evidence="2 3">E</strain>
    </source>
</reference>
<feature type="domain" description="PiggyBac transposable element-derived protein" evidence="1">
    <location>
        <begin position="4"/>
        <end position="59"/>
    </location>
</feature>
<gene>
    <name evidence="2" type="ORF">K444DRAFT_506236</name>
</gene>
<dbReference type="InterPro" id="IPR029526">
    <property type="entry name" value="PGBD"/>
</dbReference>
<keyword evidence="3" id="KW-1185">Reference proteome</keyword>
<dbReference type="Pfam" id="PF13843">
    <property type="entry name" value="DDE_Tnp_1_7"/>
    <property type="match status" value="1"/>
</dbReference>
<dbReference type="STRING" id="1095630.A0A2J6T8D2"/>
<protein>
    <submittedName>
        <fullName evidence="2">Pea pathogenicity protein</fullName>
    </submittedName>
</protein>
<sequence length="78" mass="8900">VEAFSTHIQEVNLRVWKPGRDLAIDEIIVRFKGRLKEITTVPNKPIPTGYKVWGAARRGFLLVWNWHIPGQKNGPLGI</sequence>
<dbReference type="RefSeq" id="XP_024736188.1">
    <property type="nucleotide sequence ID" value="XM_024873394.1"/>
</dbReference>
<accession>A0A2J6T8D2</accession>
<dbReference type="OrthoDB" id="3562449at2759"/>
<feature type="non-terminal residue" evidence="2">
    <location>
        <position position="1"/>
    </location>
</feature>
<dbReference type="GeneID" id="36581474"/>
<evidence type="ECO:0000259" key="1">
    <source>
        <dbReference type="Pfam" id="PF13843"/>
    </source>
</evidence>
<dbReference type="Proteomes" id="UP000235371">
    <property type="component" value="Unassembled WGS sequence"/>
</dbReference>
<organism evidence="2 3">
    <name type="scientific">Hyaloscypha bicolor E</name>
    <dbReference type="NCBI Taxonomy" id="1095630"/>
    <lineage>
        <taxon>Eukaryota</taxon>
        <taxon>Fungi</taxon>
        <taxon>Dikarya</taxon>
        <taxon>Ascomycota</taxon>
        <taxon>Pezizomycotina</taxon>
        <taxon>Leotiomycetes</taxon>
        <taxon>Helotiales</taxon>
        <taxon>Hyaloscyphaceae</taxon>
        <taxon>Hyaloscypha</taxon>
        <taxon>Hyaloscypha bicolor</taxon>
    </lineage>
</organism>